<dbReference type="HOGENOM" id="CLU_3020029_0_0_1"/>
<evidence type="ECO:0000256" key="1">
    <source>
        <dbReference type="SAM" id="MobiDB-lite"/>
    </source>
</evidence>
<organism evidence="2 3">
    <name type="scientific">Pisolithus tinctorius Marx 270</name>
    <dbReference type="NCBI Taxonomy" id="870435"/>
    <lineage>
        <taxon>Eukaryota</taxon>
        <taxon>Fungi</taxon>
        <taxon>Dikarya</taxon>
        <taxon>Basidiomycota</taxon>
        <taxon>Agaricomycotina</taxon>
        <taxon>Agaricomycetes</taxon>
        <taxon>Agaricomycetidae</taxon>
        <taxon>Boletales</taxon>
        <taxon>Sclerodermatineae</taxon>
        <taxon>Pisolithaceae</taxon>
        <taxon>Pisolithus</taxon>
    </lineage>
</organism>
<keyword evidence="3" id="KW-1185">Reference proteome</keyword>
<evidence type="ECO:0000313" key="3">
    <source>
        <dbReference type="Proteomes" id="UP000054217"/>
    </source>
</evidence>
<gene>
    <name evidence="2" type="ORF">M404DRAFT_1004805</name>
</gene>
<evidence type="ECO:0000313" key="2">
    <source>
        <dbReference type="EMBL" id="KIN99314.1"/>
    </source>
</evidence>
<protein>
    <submittedName>
        <fullName evidence="2">Uncharacterized protein</fullName>
    </submittedName>
</protein>
<dbReference type="AlphaFoldDB" id="A0A0C3NDY8"/>
<dbReference type="EMBL" id="KN832006">
    <property type="protein sequence ID" value="KIN99314.1"/>
    <property type="molecule type" value="Genomic_DNA"/>
</dbReference>
<proteinExistence type="predicted"/>
<reference evidence="2 3" key="1">
    <citation type="submission" date="2014-04" db="EMBL/GenBank/DDBJ databases">
        <authorList>
            <consortium name="DOE Joint Genome Institute"/>
            <person name="Kuo A."/>
            <person name="Kohler A."/>
            <person name="Costa M.D."/>
            <person name="Nagy L.G."/>
            <person name="Floudas D."/>
            <person name="Copeland A."/>
            <person name="Barry K.W."/>
            <person name="Cichocki N."/>
            <person name="Veneault-Fourrey C."/>
            <person name="LaButti K."/>
            <person name="Lindquist E.A."/>
            <person name="Lipzen A."/>
            <person name="Lundell T."/>
            <person name="Morin E."/>
            <person name="Murat C."/>
            <person name="Sun H."/>
            <person name="Tunlid A."/>
            <person name="Henrissat B."/>
            <person name="Grigoriev I.V."/>
            <person name="Hibbett D.S."/>
            <person name="Martin F."/>
            <person name="Nordberg H.P."/>
            <person name="Cantor M.N."/>
            <person name="Hua S.X."/>
        </authorList>
    </citation>
    <scope>NUCLEOTIDE SEQUENCE [LARGE SCALE GENOMIC DNA]</scope>
    <source>
        <strain evidence="2 3">Marx 270</strain>
    </source>
</reference>
<accession>A0A0C3NDY8</accession>
<name>A0A0C3NDY8_PISTI</name>
<reference evidence="3" key="2">
    <citation type="submission" date="2015-01" db="EMBL/GenBank/DDBJ databases">
        <title>Evolutionary Origins and Diversification of the Mycorrhizal Mutualists.</title>
        <authorList>
            <consortium name="DOE Joint Genome Institute"/>
            <consortium name="Mycorrhizal Genomics Consortium"/>
            <person name="Kohler A."/>
            <person name="Kuo A."/>
            <person name="Nagy L.G."/>
            <person name="Floudas D."/>
            <person name="Copeland A."/>
            <person name="Barry K.W."/>
            <person name="Cichocki N."/>
            <person name="Veneault-Fourrey C."/>
            <person name="LaButti K."/>
            <person name="Lindquist E.A."/>
            <person name="Lipzen A."/>
            <person name="Lundell T."/>
            <person name="Morin E."/>
            <person name="Murat C."/>
            <person name="Riley R."/>
            <person name="Ohm R."/>
            <person name="Sun H."/>
            <person name="Tunlid A."/>
            <person name="Henrissat B."/>
            <person name="Grigoriev I.V."/>
            <person name="Hibbett D.S."/>
            <person name="Martin F."/>
        </authorList>
    </citation>
    <scope>NUCLEOTIDE SEQUENCE [LARGE SCALE GENOMIC DNA]</scope>
    <source>
        <strain evidence="3">Marx 270</strain>
    </source>
</reference>
<feature type="region of interest" description="Disordered" evidence="1">
    <location>
        <begin position="1"/>
        <end position="21"/>
    </location>
</feature>
<feature type="non-terminal residue" evidence="2">
    <location>
        <position position="56"/>
    </location>
</feature>
<dbReference type="Proteomes" id="UP000054217">
    <property type="component" value="Unassembled WGS sequence"/>
</dbReference>
<sequence>MTQKVPKALRAPLSATSPKKCTSLPSIGPSIASSRDINVRQPCQLIANFGKVCNAR</sequence>
<dbReference type="InParanoid" id="A0A0C3NDY8"/>